<evidence type="ECO:0000256" key="2">
    <source>
        <dbReference type="ARBA" id="ARBA00023043"/>
    </source>
</evidence>
<comment type="caution">
    <text evidence="6">The sequence shown here is derived from an EMBL/GenBank/DDBJ whole genome shotgun (WGS) entry which is preliminary data.</text>
</comment>
<dbReference type="SUPFAM" id="SSF51695">
    <property type="entry name" value="PLC-like phosphodiesterases"/>
    <property type="match status" value="1"/>
</dbReference>
<dbReference type="Pfam" id="PF03009">
    <property type="entry name" value="GDPD"/>
    <property type="match status" value="1"/>
</dbReference>
<organism evidence="6 7">
    <name type="scientific">Geotrichum candidum</name>
    <name type="common">Oospora lactis</name>
    <name type="synonym">Dipodascus geotrichum</name>
    <dbReference type="NCBI Taxonomy" id="1173061"/>
    <lineage>
        <taxon>Eukaryota</taxon>
        <taxon>Fungi</taxon>
        <taxon>Dikarya</taxon>
        <taxon>Ascomycota</taxon>
        <taxon>Saccharomycotina</taxon>
        <taxon>Dipodascomycetes</taxon>
        <taxon>Dipodascales</taxon>
        <taxon>Dipodascaceae</taxon>
        <taxon>Geotrichum</taxon>
    </lineage>
</organism>
<reference evidence="6" key="1">
    <citation type="submission" date="2014-03" db="EMBL/GenBank/DDBJ databases">
        <authorList>
            <person name="Casaregola S."/>
        </authorList>
    </citation>
    <scope>NUCLEOTIDE SEQUENCE [LARGE SCALE GENOMIC DNA]</scope>
    <source>
        <strain evidence="6">CLIB 918</strain>
    </source>
</reference>
<evidence type="ECO:0000313" key="7">
    <source>
        <dbReference type="Proteomes" id="UP000242525"/>
    </source>
</evidence>
<accession>A0A0J9XC40</accession>
<dbReference type="Pfam" id="PF03105">
    <property type="entry name" value="SPX"/>
    <property type="match status" value="1"/>
</dbReference>
<dbReference type="Gene3D" id="1.25.40.20">
    <property type="entry name" value="Ankyrin repeat-containing domain"/>
    <property type="match status" value="1"/>
</dbReference>
<evidence type="ECO:0000313" key="6">
    <source>
        <dbReference type="EMBL" id="CDO54405.1"/>
    </source>
</evidence>
<keyword evidence="7" id="KW-1185">Reference proteome</keyword>
<feature type="repeat" description="ANK" evidence="3">
    <location>
        <begin position="448"/>
        <end position="480"/>
    </location>
</feature>
<dbReference type="SUPFAM" id="SSF48403">
    <property type="entry name" value="Ankyrin repeat"/>
    <property type="match status" value="1"/>
</dbReference>
<evidence type="ECO:0000259" key="4">
    <source>
        <dbReference type="PROSITE" id="PS51382"/>
    </source>
</evidence>
<feature type="repeat" description="ANK" evidence="3">
    <location>
        <begin position="482"/>
        <end position="514"/>
    </location>
</feature>
<evidence type="ECO:0000256" key="3">
    <source>
        <dbReference type="PROSITE-ProRule" id="PRU00023"/>
    </source>
</evidence>
<dbReference type="AlphaFoldDB" id="A0A0J9XC40"/>
<dbReference type="CDD" id="cd14483">
    <property type="entry name" value="SPX_PHO81_NUC-2_like"/>
    <property type="match status" value="1"/>
</dbReference>
<dbReference type="InterPro" id="IPR030395">
    <property type="entry name" value="GP_PDE_dom"/>
</dbReference>
<name>A0A0J9XC40_GEOCN</name>
<dbReference type="GO" id="GO:0008081">
    <property type="term" value="F:phosphoric diester hydrolase activity"/>
    <property type="evidence" value="ECO:0007669"/>
    <property type="project" value="InterPro"/>
</dbReference>
<dbReference type="GO" id="GO:0006629">
    <property type="term" value="P:lipid metabolic process"/>
    <property type="evidence" value="ECO:0007669"/>
    <property type="project" value="InterPro"/>
</dbReference>
<dbReference type="PROSITE" id="PS50297">
    <property type="entry name" value="ANK_REP_REGION"/>
    <property type="match status" value="3"/>
</dbReference>
<dbReference type="InterPro" id="IPR036770">
    <property type="entry name" value="Ankyrin_rpt-contain_sf"/>
</dbReference>
<dbReference type="InterPro" id="IPR004331">
    <property type="entry name" value="SPX_dom"/>
</dbReference>
<feature type="domain" description="GP-PDE" evidence="5">
    <location>
        <begin position="777"/>
        <end position="1093"/>
    </location>
</feature>
<dbReference type="PROSITE" id="PS51382">
    <property type="entry name" value="SPX"/>
    <property type="match status" value="1"/>
</dbReference>
<proteinExistence type="predicted"/>
<feature type="domain" description="SPX" evidence="4">
    <location>
        <begin position="1"/>
        <end position="160"/>
    </location>
</feature>
<evidence type="ECO:0000259" key="5">
    <source>
        <dbReference type="PROSITE" id="PS51704"/>
    </source>
</evidence>
<dbReference type="InterPro" id="IPR002110">
    <property type="entry name" value="Ankyrin_rpt"/>
</dbReference>
<feature type="repeat" description="ANK" evidence="3">
    <location>
        <begin position="349"/>
        <end position="381"/>
    </location>
</feature>
<gene>
    <name evidence="6" type="ORF">BN980_GECA07s04157g</name>
</gene>
<dbReference type="Gene3D" id="3.20.20.190">
    <property type="entry name" value="Phosphatidylinositol (PI) phosphodiesterase"/>
    <property type="match status" value="1"/>
</dbReference>
<dbReference type="Pfam" id="PF25329">
    <property type="entry name" value="C2_GDE1"/>
    <property type="match status" value="1"/>
</dbReference>
<dbReference type="PANTHER" id="PTHR24198">
    <property type="entry name" value="ANKYRIN REPEAT AND PROTEIN KINASE DOMAIN-CONTAINING PROTEIN"/>
    <property type="match status" value="1"/>
</dbReference>
<dbReference type="Proteomes" id="UP000242525">
    <property type="component" value="Unassembled WGS sequence"/>
</dbReference>
<feature type="repeat" description="ANK" evidence="3">
    <location>
        <begin position="316"/>
        <end position="348"/>
    </location>
</feature>
<sequence length="1095" mass="121602">MKYGKYLAKRQLDLPEYANYFMNYKALKKVIKSLSAPSPQQLLTAPKHEIEKSLQANKATFFFRVERELEKVNNFYLQKEAELKLRIKILCEKKAVAYKSGSLTSKTSVSFVSLHEGFQRFRRDLDRLEQFIELNGTGFSKVLKKWDKRSKSQTKELYLSRAVEVQPVFHREQLAEMSDLASSCILELEAWADGDSVIFESKRDSNGENNYNNNNGMTGTIAYNTEEEAAASLNHESYRATDDLYHEFIKTASSQDDGHTRNAITEWISRLSQVDDAKSRITKIFLLSITKRTSDSALLALYESGYVDLNACDEINGKNCLHKAAASGRQVVIDLALKNNVDITKTDGYGRNALHYACINNHRELIKPLLEHGADIDALDKDNFSPLLYSIINKFSGCVKDLIELGAKVNVDSEKDYIPLNLACQHGVYDAVKILLDKSPNLILADAEGLFPIHVAARAGHHELIPLLTSYNMSVNEVDKLNKWTALLYAASEGHAKTVKALIEANAHIDFLDEDGNSSLYYAVWEGHTECAQELVDAMVAKGQKIDPSVSMALGAATATSSPNLHDPVDLVDAMDISSEDLDGIPDLALPPPILPLRKYGHNFLDKKIFVQLFLDIDSNPIQFDKGDAAFPAGRLTMASRNNKDIIPRSINLPLSGNDRKVSFQVESLDDFAIDFEIYPTYGTRIIAKSTALPYVFNTTNTTETPVLATIQSVTLPLFDMRLQTVGKIKLRFQIVRPFAGQPLEITKFDTYWKSTSQIEQQQQHQQLAENGQSQVQLLLHSEELSLLNVPSHVHHHGLSQALSLVTASSLSGEYCRIMVCMTKDLVPVVASSWQVEIQYGVKVSVGNLDLKTLLVISSANSPGNTLESRLAQLGTAHDHKSVREIIGRNGILPLADFLRTVPVDIKFDVCVLYPTMAEISSLSIGISTFVELNKYVDTILTVLFDHVREIRASKNPESAPFGGSPSQTRSLIFSSTHPDVCTVLNWKQPNYPVFFDLNSVTLEEFQFRVKEKSDRRCTSLKEATLFAASNNLLGVIVNANLLALIPSLVGYLRASGLVLVADTSNGSSPVSSVVSGVDGVRDDQSLIFKSTIDM</sequence>
<dbReference type="PANTHER" id="PTHR24198:SF165">
    <property type="entry name" value="ANKYRIN REPEAT-CONTAINING PROTEIN-RELATED"/>
    <property type="match status" value="1"/>
</dbReference>
<dbReference type="Pfam" id="PF12796">
    <property type="entry name" value="Ank_2"/>
    <property type="match status" value="2"/>
</dbReference>
<keyword evidence="2 3" id="KW-0040">ANK repeat</keyword>
<dbReference type="EMBL" id="CCBN010000007">
    <property type="protein sequence ID" value="CDO54405.1"/>
    <property type="molecule type" value="Genomic_DNA"/>
</dbReference>
<dbReference type="OrthoDB" id="1577640at2759"/>
<keyword evidence="1" id="KW-0677">Repeat</keyword>
<dbReference type="PROSITE" id="PS51704">
    <property type="entry name" value="GP_PDE"/>
    <property type="match status" value="1"/>
</dbReference>
<dbReference type="PROSITE" id="PS50088">
    <property type="entry name" value="ANK_REPEAT"/>
    <property type="match status" value="4"/>
</dbReference>
<protein>
    <submittedName>
        <fullName evidence="6">Similar to Saccharomyces cerevisiae YGR233C PHO81 Cyclin-dependent kinase (CDK) inhibitor</fullName>
    </submittedName>
</protein>
<dbReference type="InterPro" id="IPR057506">
    <property type="entry name" value="C2_GPCPD1"/>
</dbReference>
<dbReference type="STRING" id="1173061.A0A0J9XC40"/>
<dbReference type="SMART" id="SM00248">
    <property type="entry name" value="ANK"/>
    <property type="match status" value="7"/>
</dbReference>
<dbReference type="InterPro" id="IPR017946">
    <property type="entry name" value="PLC-like_Pdiesterase_TIM-brl"/>
</dbReference>
<evidence type="ECO:0000256" key="1">
    <source>
        <dbReference type="ARBA" id="ARBA00022737"/>
    </source>
</evidence>